<accession>A0ABU7V352</accession>
<evidence type="ECO:0000313" key="2">
    <source>
        <dbReference type="EMBL" id="MEF2253693.1"/>
    </source>
</evidence>
<feature type="signal peptide" evidence="1">
    <location>
        <begin position="1"/>
        <end position="22"/>
    </location>
</feature>
<dbReference type="PROSITE" id="PS51257">
    <property type="entry name" value="PROKAR_LIPOPROTEIN"/>
    <property type="match status" value="1"/>
</dbReference>
<comment type="caution">
    <text evidence="2">The sequence shown here is derived from an EMBL/GenBank/DDBJ whole genome shotgun (WGS) entry which is preliminary data.</text>
</comment>
<dbReference type="Proteomes" id="UP001351900">
    <property type="component" value="Unassembled WGS sequence"/>
</dbReference>
<name>A0ABU7V352_9MICO</name>
<keyword evidence="3" id="KW-1185">Reference proteome</keyword>
<dbReference type="RefSeq" id="WP_331790442.1">
    <property type="nucleotide sequence ID" value="NZ_BAAAUO010000003.1"/>
</dbReference>
<keyword evidence="1" id="KW-0732">Signal</keyword>
<protein>
    <recommendedName>
        <fullName evidence="4">Lipoprotein</fullName>
    </recommendedName>
</protein>
<gene>
    <name evidence="2" type="ORF">V2V91_00910</name>
</gene>
<sequence length="218" mass="22916">MRSSRLVVLVAFASLAGLGLTACSSAPLDDQPKTDKVEEATIDPSVELPEPGTGDVCILDAWSADLPGLAAQMESDLYADDQLDVLAADVTIDGEIQWIFEADHTFQWGGPATFTTYVADTAGMEMTVSLEYGGTVTGTWVYDNPEMSRIMIGGIDTSLHTVTPTVTVNGVRMDDPSVFDAVVDAAPGPGPVEITCGGGSLLTQPAGSPFVTEWLLSR</sequence>
<dbReference type="EMBL" id="JAZHOV010000001">
    <property type="protein sequence ID" value="MEF2253693.1"/>
    <property type="molecule type" value="Genomic_DNA"/>
</dbReference>
<feature type="chain" id="PRO_5045726852" description="Lipoprotein" evidence="1">
    <location>
        <begin position="23"/>
        <end position="218"/>
    </location>
</feature>
<evidence type="ECO:0000313" key="3">
    <source>
        <dbReference type="Proteomes" id="UP001351900"/>
    </source>
</evidence>
<reference evidence="2 3" key="1">
    <citation type="submission" date="2024-01" db="EMBL/GenBank/DDBJ databases">
        <title>the genome sequence of strain Microbacterium schleiferi NBRC 15075.</title>
        <authorList>
            <person name="Ding Y."/>
            <person name="Zhang G."/>
        </authorList>
    </citation>
    <scope>NUCLEOTIDE SEQUENCE [LARGE SCALE GENOMIC DNA]</scope>
    <source>
        <strain evidence="2 3">NBRC 15075</strain>
    </source>
</reference>
<evidence type="ECO:0008006" key="4">
    <source>
        <dbReference type="Google" id="ProtNLM"/>
    </source>
</evidence>
<evidence type="ECO:0000256" key="1">
    <source>
        <dbReference type="SAM" id="SignalP"/>
    </source>
</evidence>
<organism evidence="2 3">
    <name type="scientific">Microbacterium schleiferi</name>
    <dbReference type="NCBI Taxonomy" id="69362"/>
    <lineage>
        <taxon>Bacteria</taxon>
        <taxon>Bacillati</taxon>
        <taxon>Actinomycetota</taxon>
        <taxon>Actinomycetes</taxon>
        <taxon>Micrococcales</taxon>
        <taxon>Microbacteriaceae</taxon>
        <taxon>Microbacterium</taxon>
    </lineage>
</organism>
<proteinExistence type="predicted"/>